<evidence type="ECO:0000313" key="11">
    <source>
        <dbReference type="EMBL" id="KAK4302156.1"/>
    </source>
</evidence>
<keyword evidence="4 8" id="KW-1133">Transmembrane helix</keyword>
<dbReference type="PANTHER" id="PTHR42643">
    <property type="entry name" value="IONOTROPIC RECEPTOR 20A-RELATED"/>
    <property type="match status" value="1"/>
</dbReference>
<protein>
    <submittedName>
        <fullName evidence="12">Uncharacterized protein</fullName>
    </submittedName>
</protein>
<feature type="transmembrane region" description="Helical" evidence="8">
    <location>
        <begin position="160"/>
        <end position="182"/>
    </location>
</feature>
<dbReference type="EMBL" id="JAWZYT010002775">
    <property type="protein sequence ID" value="KAK4302156.1"/>
    <property type="molecule type" value="Genomic_DNA"/>
</dbReference>
<evidence type="ECO:0000256" key="6">
    <source>
        <dbReference type="ARBA" id="ARBA00023170"/>
    </source>
</evidence>
<reference evidence="12" key="1">
    <citation type="submission" date="2023-11" db="EMBL/GenBank/DDBJ databases">
        <title>Genome assemblies of two species of porcelain crab, Petrolisthes cinctipes and Petrolisthes manimaculis (Anomura: Porcellanidae).</title>
        <authorList>
            <person name="Angst P."/>
        </authorList>
    </citation>
    <scope>NUCLEOTIDE SEQUENCE</scope>
    <source>
        <strain evidence="12">PB745_02</strain>
        <tissue evidence="12">Gill</tissue>
    </source>
</reference>
<evidence type="ECO:0000313" key="10">
    <source>
        <dbReference type="EMBL" id="KAK4302149.1"/>
    </source>
</evidence>
<dbReference type="EMBL" id="JAWZYT010002775">
    <property type="protein sequence ID" value="KAK4302143.1"/>
    <property type="molecule type" value="Genomic_DNA"/>
</dbReference>
<dbReference type="PANTHER" id="PTHR42643:SF24">
    <property type="entry name" value="IONOTROPIC RECEPTOR 60A"/>
    <property type="match status" value="1"/>
</dbReference>
<keyword evidence="13" id="KW-1185">Reference proteome</keyword>
<keyword evidence="3 8" id="KW-0812">Transmembrane</keyword>
<dbReference type="GO" id="GO:0005886">
    <property type="term" value="C:plasma membrane"/>
    <property type="evidence" value="ECO:0007669"/>
    <property type="project" value="UniProtKB-SubCell"/>
</dbReference>
<evidence type="ECO:0000256" key="5">
    <source>
        <dbReference type="ARBA" id="ARBA00023136"/>
    </source>
</evidence>
<evidence type="ECO:0000256" key="8">
    <source>
        <dbReference type="SAM" id="Phobius"/>
    </source>
</evidence>
<dbReference type="EMBL" id="JAWZYT010001509">
    <property type="protein sequence ID" value="KAK4311438.1"/>
    <property type="molecule type" value="Genomic_DNA"/>
</dbReference>
<evidence type="ECO:0000256" key="1">
    <source>
        <dbReference type="ARBA" id="ARBA00004651"/>
    </source>
</evidence>
<keyword evidence="2" id="KW-1003">Cell membrane</keyword>
<keyword evidence="5 8" id="KW-0472">Membrane</keyword>
<accession>A0AAE1PNT8</accession>
<organism evidence="12 13">
    <name type="scientific">Petrolisthes manimaculis</name>
    <dbReference type="NCBI Taxonomy" id="1843537"/>
    <lineage>
        <taxon>Eukaryota</taxon>
        <taxon>Metazoa</taxon>
        <taxon>Ecdysozoa</taxon>
        <taxon>Arthropoda</taxon>
        <taxon>Crustacea</taxon>
        <taxon>Multicrustacea</taxon>
        <taxon>Malacostraca</taxon>
        <taxon>Eumalacostraca</taxon>
        <taxon>Eucarida</taxon>
        <taxon>Decapoda</taxon>
        <taxon>Pleocyemata</taxon>
        <taxon>Anomura</taxon>
        <taxon>Galatheoidea</taxon>
        <taxon>Porcellanidae</taxon>
        <taxon>Petrolisthes</taxon>
    </lineage>
</organism>
<evidence type="ECO:0000313" key="9">
    <source>
        <dbReference type="EMBL" id="KAK4302143.1"/>
    </source>
</evidence>
<gene>
    <name evidence="12" type="ORF">Pmani_017058</name>
    <name evidence="9" type="ORF">Pmani_025751</name>
    <name evidence="10" type="ORF">Pmani_025757</name>
    <name evidence="11" type="ORF">Pmani_025764</name>
</gene>
<evidence type="ECO:0000256" key="7">
    <source>
        <dbReference type="ARBA" id="ARBA00023180"/>
    </source>
</evidence>
<evidence type="ECO:0000256" key="4">
    <source>
        <dbReference type="ARBA" id="ARBA00022989"/>
    </source>
</evidence>
<comment type="caution">
    <text evidence="12">The sequence shown here is derived from an EMBL/GenBank/DDBJ whole genome shotgun (WGS) entry which is preliminary data.</text>
</comment>
<dbReference type="EMBL" id="JAWZYT010002775">
    <property type="protein sequence ID" value="KAK4302149.1"/>
    <property type="molecule type" value="Genomic_DNA"/>
</dbReference>
<dbReference type="InterPro" id="IPR052192">
    <property type="entry name" value="Insect_Ionotropic_Sensory_Rcpt"/>
</dbReference>
<dbReference type="AlphaFoldDB" id="A0AAE1PNT8"/>
<keyword evidence="6" id="KW-0675">Receptor</keyword>
<proteinExistence type="predicted"/>
<evidence type="ECO:0000256" key="2">
    <source>
        <dbReference type="ARBA" id="ARBA00022475"/>
    </source>
</evidence>
<sequence length="190" mass="20937">MQSKSPVFRALGELMDVGISFMEGLRQAKGGRSGHLGGRRYMQQKIAENFIDIDGSTRLYIGRDSIFPGPSGWPIPHDAPYKTNFDRVIISALEAGLYEKWAGDMNRQATIDSQRRQKENKKRQMDITVMQEGGKTGEEGEVGEGNNISPALDLTHLQGAFLLFLLGITVAVVMFIAEALVFKFNPSATG</sequence>
<evidence type="ECO:0000256" key="3">
    <source>
        <dbReference type="ARBA" id="ARBA00022692"/>
    </source>
</evidence>
<evidence type="ECO:0000313" key="13">
    <source>
        <dbReference type="Proteomes" id="UP001292094"/>
    </source>
</evidence>
<dbReference type="Proteomes" id="UP001292094">
    <property type="component" value="Unassembled WGS sequence"/>
</dbReference>
<keyword evidence="7" id="KW-0325">Glycoprotein</keyword>
<name>A0AAE1PNT8_9EUCA</name>
<evidence type="ECO:0000313" key="12">
    <source>
        <dbReference type="EMBL" id="KAK4311438.1"/>
    </source>
</evidence>
<comment type="subcellular location">
    <subcellularLocation>
        <location evidence="1">Cell membrane</location>
        <topology evidence="1">Multi-pass membrane protein</topology>
    </subcellularLocation>
</comment>